<dbReference type="EMBL" id="HBGJ01004651">
    <property type="protein sequence ID" value="CAD9244439.1"/>
    <property type="molecule type" value="Transcribed_RNA"/>
</dbReference>
<protein>
    <submittedName>
        <fullName evidence="1">Uncharacterized protein</fullName>
    </submittedName>
</protein>
<gene>
    <name evidence="1" type="ORF">PPAR1163_LOCUS2787</name>
</gene>
<reference evidence="1" key="1">
    <citation type="submission" date="2021-01" db="EMBL/GenBank/DDBJ databases">
        <authorList>
            <person name="Corre E."/>
            <person name="Pelletier E."/>
            <person name="Niang G."/>
            <person name="Scheremetjew M."/>
            <person name="Finn R."/>
            <person name="Kale V."/>
            <person name="Holt S."/>
            <person name="Cochrane G."/>
            <person name="Meng A."/>
            <person name="Brown T."/>
            <person name="Cohen L."/>
        </authorList>
    </citation>
    <scope>NUCLEOTIDE SEQUENCE</scope>
    <source>
        <strain evidence="1">CCMP2877</strain>
    </source>
</reference>
<dbReference type="AlphaFoldDB" id="A0A7S1TSQ1"/>
<evidence type="ECO:0000313" key="1">
    <source>
        <dbReference type="EMBL" id="CAD9244439.1"/>
    </source>
</evidence>
<name>A0A7S1TSQ1_9STRA</name>
<sequence length="163" mass="17528">MTLPQLASAPPRVQMRTVRSSDAVAIMSCGRPVEGAHATSRIQSVWALSLSDSFVQPFSPQVQMLAVLSQPPVTRRFCPDEAGAQDTALTPRGESWKCVAAQLSSGRCSRMLTLPSADAQARSSPKSCGAKLMEFTLLSWKRCAWMVCHWPPGAYGGYGQGQG</sequence>
<organism evidence="1">
    <name type="scientific">Phaeomonas parva</name>
    <dbReference type="NCBI Taxonomy" id="124430"/>
    <lineage>
        <taxon>Eukaryota</taxon>
        <taxon>Sar</taxon>
        <taxon>Stramenopiles</taxon>
        <taxon>Ochrophyta</taxon>
        <taxon>Pinguiophyceae</taxon>
        <taxon>Pinguiochrysidales</taxon>
        <taxon>Pinguiochrysidaceae</taxon>
        <taxon>Phaeomonas</taxon>
    </lineage>
</organism>
<accession>A0A7S1TSQ1</accession>
<proteinExistence type="predicted"/>